<comment type="caution">
    <text evidence="8">The sequence shown here is derived from an EMBL/GenBank/DDBJ whole genome shotgun (WGS) entry which is preliminary data.</text>
</comment>
<name>A0A9P7K6C2_9AGAR</name>
<evidence type="ECO:0000256" key="5">
    <source>
        <dbReference type="ARBA" id="ARBA00022857"/>
    </source>
</evidence>
<organism evidence="8 9">
    <name type="scientific">Asterophora parasitica</name>
    <dbReference type="NCBI Taxonomy" id="117018"/>
    <lineage>
        <taxon>Eukaryota</taxon>
        <taxon>Fungi</taxon>
        <taxon>Dikarya</taxon>
        <taxon>Basidiomycota</taxon>
        <taxon>Agaricomycotina</taxon>
        <taxon>Agaricomycetes</taxon>
        <taxon>Agaricomycetidae</taxon>
        <taxon>Agaricales</taxon>
        <taxon>Tricholomatineae</taxon>
        <taxon>Lyophyllaceae</taxon>
        <taxon>Asterophora</taxon>
    </lineage>
</organism>
<evidence type="ECO:0000313" key="9">
    <source>
        <dbReference type="Proteomes" id="UP000775547"/>
    </source>
</evidence>
<keyword evidence="9" id="KW-1185">Reference proteome</keyword>
<dbReference type="PANTHER" id="PTHR43098:SF3">
    <property type="entry name" value="L-ORNITHINE N(5)-MONOOXYGENASE-RELATED"/>
    <property type="match status" value="1"/>
</dbReference>
<evidence type="ECO:0000256" key="7">
    <source>
        <dbReference type="ARBA" id="ARBA00023033"/>
    </source>
</evidence>
<dbReference type="Gene3D" id="3.50.50.60">
    <property type="entry name" value="FAD/NAD(P)-binding domain"/>
    <property type="match status" value="1"/>
</dbReference>
<gene>
    <name evidence="8" type="ORF">DXG03_001770</name>
</gene>
<dbReference type="SUPFAM" id="SSF51905">
    <property type="entry name" value="FAD/NAD(P)-binding domain"/>
    <property type="match status" value="1"/>
</dbReference>
<evidence type="ECO:0000256" key="1">
    <source>
        <dbReference type="ARBA" id="ARBA00001974"/>
    </source>
</evidence>
<keyword evidence="6" id="KW-0560">Oxidoreductase</keyword>
<evidence type="ECO:0000256" key="3">
    <source>
        <dbReference type="ARBA" id="ARBA00022630"/>
    </source>
</evidence>
<dbReference type="AlphaFoldDB" id="A0A9P7K6C2"/>
<evidence type="ECO:0000256" key="4">
    <source>
        <dbReference type="ARBA" id="ARBA00022827"/>
    </source>
</evidence>
<evidence type="ECO:0000256" key="6">
    <source>
        <dbReference type="ARBA" id="ARBA00023002"/>
    </source>
</evidence>
<keyword evidence="5" id="KW-0521">NADP</keyword>
<dbReference type="GO" id="GO:0004497">
    <property type="term" value="F:monooxygenase activity"/>
    <property type="evidence" value="ECO:0007669"/>
    <property type="project" value="UniProtKB-KW"/>
</dbReference>
<protein>
    <submittedName>
        <fullName evidence="8">Uncharacterized protein</fullName>
    </submittedName>
</protein>
<dbReference type="InterPro" id="IPR036188">
    <property type="entry name" value="FAD/NAD-bd_sf"/>
</dbReference>
<accession>A0A9P7K6C2</accession>
<dbReference type="EMBL" id="JABCKV010001404">
    <property type="protein sequence ID" value="KAG5640016.1"/>
    <property type="molecule type" value="Genomic_DNA"/>
</dbReference>
<sequence>ELQGDWVTDCITHLREKKYTRIEPIKAAEDAWVEQVNAIFSVGLWDRSDSWYIGANVPGKPRQSLNFTGGIPLYFRLCRESAEGGYTGFALSGTEGTDGPADSESTR</sequence>
<feature type="non-terminal residue" evidence="8">
    <location>
        <position position="1"/>
    </location>
</feature>
<keyword evidence="3" id="KW-0285">Flavoprotein</keyword>
<keyword evidence="7" id="KW-0503">Monooxygenase</keyword>
<dbReference type="InterPro" id="IPR050775">
    <property type="entry name" value="FAD-binding_Monooxygenases"/>
</dbReference>
<reference evidence="8" key="2">
    <citation type="submission" date="2021-10" db="EMBL/GenBank/DDBJ databases">
        <title>Phylogenomics reveals ancestral predisposition of the termite-cultivated fungus Termitomyces towards a domesticated lifestyle.</title>
        <authorList>
            <person name="Auxier B."/>
            <person name="Grum-Grzhimaylo A."/>
            <person name="Cardenas M.E."/>
            <person name="Lodge J.D."/>
            <person name="Laessoe T."/>
            <person name="Pedersen O."/>
            <person name="Smith M.E."/>
            <person name="Kuyper T.W."/>
            <person name="Franco-Molano E.A."/>
            <person name="Baroni T.J."/>
            <person name="Aanen D.K."/>
        </authorList>
    </citation>
    <scope>NUCLEOTIDE SEQUENCE</scope>
    <source>
        <strain evidence="8">AP01</strain>
        <tissue evidence="8">Mycelium</tissue>
    </source>
</reference>
<evidence type="ECO:0000313" key="8">
    <source>
        <dbReference type="EMBL" id="KAG5640016.1"/>
    </source>
</evidence>
<reference evidence="8" key="1">
    <citation type="submission" date="2020-07" db="EMBL/GenBank/DDBJ databases">
        <authorList>
            <person name="Nieuwenhuis M."/>
            <person name="Van De Peppel L.J.J."/>
        </authorList>
    </citation>
    <scope>NUCLEOTIDE SEQUENCE</scope>
    <source>
        <strain evidence="8">AP01</strain>
        <tissue evidence="8">Mycelium</tissue>
    </source>
</reference>
<dbReference type="PANTHER" id="PTHR43098">
    <property type="entry name" value="L-ORNITHINE N(5)-MONOOXYGENASE-RELATED"/>
    <property type="match status" value="1"/>
</dbReference>
<dbReference type="Proteomes" id="UP000775547">
    <property type="component" value="Unassembled WGS sequence"/>
</dbReference>
<keyword evidence="4" id="KW-0274">FAD</keyword>
<proteinExistence type="inferred from homology"/>
<evidence type="ECO:0000256" key="2">
    <source>
        <dbReference type="ARBA" id="ARBA00010139"/>
    </source>
</evidence>
<comment type="similarity">
    <text evidence="2">Belongs to the FAD-binding monooxygenase family.</text>
</comment>
<comment type="cofactor">
    <cofactor evidence="1">
        <name>FAD</name>
        <dbReference type="ChEBI" id="CHEBI:57692"/>
    </cofactor>
</comment>
<dbReference type="OrthoDB" id="66881at2759"/>